<dbReference type="InterPro" id="IPR050074">
    <property type="entry name" value="DHO_dehydrogenase"/>
</dbReference>
<evidence type="ECO:0000256" key="1">
    <source>
        <dbReference type="ARBA" id="ARBA00004496"/>
    </source>
</evidence>
<gene>
    <name evidence="9" type="primary">pyrD</name>
    <name evidence="11" type="ORF">HA254_03840</name>
</gene>
<dbReference type="PANTHER" id="PTHR48109:SF1">
    <property type="entry name" value="DIHYDROOROTATE DEHYDROGENASE (FUMARATE)"/>
    <property type="match status" value="1"/>
</dbReference>
<evidence type="ECO:0000256" key="9">
    <source>
        <dbReference type="HAMAP-Rule" id="MF_00224"/>
    </source>
</evidence>
<feature type="binding site" evidence="9">
    <location>
        <begin position="67"/>
        <end position="71"/>
    </location>
    <ligand>
        <name>substrate</name>
    </ligand>
</feature>
<evidence type="ECO:0000256" key="8">
    <source>
        <dbReference type="ARBA" id="ARBA00023002"/>
    </source>
</evidence>
<evidence type="ECO:0000256" key="3">
    <source>
        <dbReference type="ARBA" id="ARBA00008008"/>
    </source>
</evidence>
<organism evidence="11 12">
    <name type="scientific">Candidatus Iainarchaeum sp</name>
    <dbReference type="NCBI Taxonomy" id="3101447"/>
    <lineage>
        <taxon>Archaea</taxon>
        <taxon>Candidatus Iainarchaeota</taxon>
        <taxon>Candidatus Iainarchaeia</taxon>
        <taxon>Candidatus Iainarchaeales</taxon>
        <taxon>Candidatus Iainarchaeaceae</taxon>
        <taxon>Candidatus Iainarchaeum</taxon>
    </lineage>
</organism>
<dbReference type="EMBL" id="DUGC01000058">
    <property type="protein sequence ID" value="HIH09777.1"/>
    <property type="molecule type" value="Genomic_DNA"/>
</dbReference>
<feature type="domain" description="Dihydroorotate dehydrogenase catalytic" evidence="10">
    <location>
        <begin position="1"/>
        <end position="286"/>
    </location>
</feature>
<evidence type="ECO:0000313" key="12">
    <source>
        <dbReference type="Proteomes" id="UP000565078"/>
    </source>
</evidence>
<name>A0A7J4J141_9ARCH</name>
<dbReference type="UniPathway" id="UPA00070"/>
<feature type="binding site" evidence="9">
    <location>
        <begin position="265"/>
        <end position="266"/>
    </location>
    <ligand>
        <name>FMN</name>
        <dbReference type="ChEBI" id="CHEBI:58210"/>
    </ligand>
</feature>
<dbReference type="InterPro" id="IPR033888">
    <property type="entry name" value="DHOD_1B"/>
</dbReference>
<comment type="catalytic activity">
    <reaction evidence="9">
        <text>(S)-dihydroorotate + A = orotate + AH2</text>
        <dbReference type="Rhea" id="RHEA:18073"/>
        <dbReference type="ChEBI" id="CHEBI:13193"/>
        <dbReference type="ChEBI" id="CHEBI:17499"/>
        <dbReference type="ChEBI" id="CHEBI:30839"/>
        <dbReference type="ChEBI" id="CHEBI:30864"/>
    </reaction>
</comment>
<feature type="binding site" evidence="9">
    <location>
        <begin position="43"/>
        <end position="44"/>
    </location>
    <ligand>
        <name>FMN</name>
        <dbReference type="ChEBI" id="CHEBI:58210"/>
    </ligand>
</feature>
<feature type="binding site" evidence="9">
    <location>
        <position position="217"/>
    </location>
    <ligand>
        <name>FMN</name>
        <dbReference type="ChEBI" id="CHEBI:58210"/>
    </ligand>
</feature>
<feature type="binding site" evidence="9">
    <location>
        <position position="165"/>
    </location>
    <ligand>
        <name>FMN</name>
        <dbReference type="ChEBI" id="CHEBI:58210"/>
    </ligand>
</feature>
<dbReference type="GO" id="GO:0006207">
    <property type="term" value="P:'de novo' pyrimidine nucleobase biosynthetic process"/>
    <property type="evidence" value="ECO:0007669"/>
    <property type="project" value="InterPro"/>
</dbReference>
<keyword evidence="5 9" id="KW-0285">Flavoprotein</keyword>
<feature type="active site" description="Nucleophile" evidence="9">
    <location>
        <position position="129"/>
    </location>
</feature>
<dbReference type="SUPFAM" id="SSF51395">
    <property type="entry name" value="FMN-linked oxidoreductases"/>
    <property type="match status" value="1"/>
</dbReference>
<dbReference type="NCBIfam" id="TIGR01037">
    <property type="entry name" value="pyrD_sub1_fam"/>
    <property type="match status" value="1"/>
</dbReference>
<proteinExistence type="inferred from homology"/>
<dbReference type="PROSITE" id="PS00911">
    <property type="entry name" value="DHODEHASE_1"/>
    <property type="match status" value="1"/>
</dbReference>
<evidence type="ECO:0000256" key="7">
    <source>
        <dbReference type="ARBA" id="ARBA00022975"/>
    </source>
</evidence>
<feature type="binding site" evidence="9">
    <location>
        <position position="19"/>
    </location>
    <ligand>
        <name>FMN</name>
        <dbReference type="ChEBI" id="CHEBI:58210"/>
    </ligand>
</feature>
<dbReference type="InterPro" id="IPR012135">
    <property type="entry name" value="Dihydroorotate_DH_1_2"/>
</dbReference>
<dbReference type="AlphaFoldDB" id="A0A7J4J141"/>
<feature type="binding site" evidence="9">
    <location>
        <begin position="192"/>
        <end position="193"/>
    </location>
    <ligand>
        <name>substrate</name>
    </ligand>
</feature>
<dbReference type="GO" id="GO:0004152">
    <property type="term" value="F:dihydroorotate dehydrogenase activity"/>
    <property type="evidence" value="ECO:0007669"/>
    <property type="project" value="UniProtKB-UniRule"/>
</dbReference>
<dbReference type="InterPro" id="IPR005720">
    <property type="entry name" value="Dihydroorotate_DH_cat"/>
</dbReference>
<reference evidence="12" key="1">
    <citation type="journal article" date="2020" name="bioRxiv">
        <title>A rank-normalized archaeal taxonomy based on genome phylogeny resolves widespread incomplete and uneven classifications.</title>
        <authorList>
            <person name="Rinke C."/>
            <person name="Chuvochina M."/>
            <person name="Mussig A.J."/>
            <person name="Chaumeil P.-A."/>
            <person name="Waite D.W."/>
            <person name="Whitman W.B."/>
            <person name="Parks D.H."/>
            <person name="Hugenholtz P."/>
        </authorList>
    </citation>
    <scope>NUCLEOTIDE SEQUENCE [LARGE SCALE GENOMIC DNA]</scope>
</reference>
<dbReference type="PIRSF" id="PIRSF000164">
    <property type="entry name" value="DHO_oxidase"/>
    <property type="match status" value="1"/>
</dbReference>
<dbReference type="InterPro" id="IPR013785">
    <property type="entry name" value="Aldolase_TIM"/>
</dbReference>
<comment type="cofactor">
    <cofactor evidence="9">
        <name>FMN</name>
        <dbReference type="ChEBI" id="CHEBI:58210"/>
    </cofactor>
    <text evidence="9">Binds 1 FMN per subunit.</text>
</comment>
<dbReference type="InterPro" id="IPR001295">
    <property type="entry name" value="Dihydroorotate_DH_CS"/>
</dbReference>
<dbReference type="PROSITE" id="PS00912">
    <property type="entry name" value="DHODEHASE_2"/>
    <property type="match status" value="1"/>
</dbReference>
<comment type="subcellular location">
    <subcellularLocation>
        <location evidence="1 9">Cytoplasm</location>
    </subcellularLocation>
</comment>
<dbReference type="PANTHER" id="PTHR48109">
    <property type="entry name" value="DIHYDROOROTATE DEHYDROGENASE (QUINONE), MITOCHONDRIAL-RELATED"/>
    <property type="match status" value="1"/>
</dbReference>
<evidence type="ECO:0000313" key="11">
    <source>
        <dbReference type="EMBL" id="HIH09777.1"/>
    </source>
</evidence>
<comment type="caution">
    <text evidence="11">The sequence shown here is derived from an EMBL/GenBank/DDBJ whole genome shotgun (WGS) entry which is preliminary data.</text>
</comment>
<keyword evidence="8 9" id="KW-0560">Oxidoreductase</keyword>
<dbReference type="EC" id="1.3.-.-" evidence="9"/>
<comment type="caution">
    <text evidence="9">Lacks conserved residue(s) required for the propagation of feature annotation.</text>
</comment>
<comment type="similarity">
    <text evidence="3 9">Belongs to the dihydroorotate dehydrogenase family. Type 1 subfamily.</text>
</comment>
<protein>
    <recommendedName>
        <fullName evidence="9">Dihydroorotate dehydrogenase</fullName>
        <shortName evidence="9">DHOD</shortName>
        <shortName evidence="9">DHODase</shortName>
        <shortName evidence="9">DHOdehase</shortName>
        <ecNumber evidence="9">1.3.-.-</ecNumber>
    </recommendedName>
</protein>
<evidence type="ECO:0000256" key="4">
    <source>
        <dbReference type="ARBA" id="ARBA00022490"/>
    </source>
</evidence>
<comment type="function">
    <text evidence="9">Catalyzes the conversion of dihydroorotate to orotate.</text>
</comment>
<feature type="binding site" evidence="9">
    <location>
        <position position="43"/>
    </location>
    <ligand>
        <name>substrate</name>
    </ligand>
</feature>
<keyword evidence="7 9" id="KW-0665">Pyrimidine biosynthesis</keyword>
<evidence type="ECO:0000256" key="6">
    <source>
        <dbReference type="ARBA" id="ARBA00022643"/>
    </source>
</evidence>
<evidence type="ECO:0000256" key="5">
    <source>
        <dbReference type="ARBA" id="ARBA00022630"/>
    </source>
</evidence>
<feature type="binding site" evidence="9">
    <location>
        <begin position="243"/>
        <end position="244"/>
    </location>
    <ligand>
        <name>FMN</name>
        <dbReference type="ChEBI" id="CHEBI:58210"/>
    </ligand>
</feature>
<dbReference type="Pfam" id="PF01180">
    <property type="entry name" value="DHO_dh"/>
    <property type="match status" value="1"/>
</dbReference>
<keyword evidence="6 9" id="KW-0288">FMN</keyword>
<dbReference type="GO" id="GO:0044205">
    <property type="term" value="P:'de novo' UMP biosynthetic process"/>
    <property type="evidence" value="ECO:0007669"/>
    <property type="project" value="UniProtKB-UniRule"/>
</dbReference>
<dbReference type="GO" id="GO:0005737">
    <property type="term" value="C:cytoplasm"/>
    <property type="evidence" value="ECO:0007669"/>
    <property type="project" value="UniProtKB-SubCell"/>
</dbReference>
<dbReference type="InterPro" id="IPR024920">
    <property type="entry name" value="Dihydroorotate_DH_1"/>
</dbReference>
<evidence type="ECO:0000256" key="2">
    <source>
        <dbReference type="ARBA" id="ARBA00004725"/>
    </source>
</evidence>
<dbReference type="Proteomes" id="UP000565078">
    <property type="component" value="Unassembled WGS sequence"/>
</dbReference>
<keyword evidence="4 9" id="KW-0963">Cytoplasm</keyword>
<dbReference type="NCBIfam" id="NF005574">
    <property type="entry name" value="PRK07259.1"/>
    <property type="match status" value="1"/>
</dbReference>
<dbReference type="CDD" id="cd04740">
    <property type="entry name" value="DHOD_1B_like"/>
    <property type="match status" value="1"/>
</dbReference>
<dbReference type="InterPro" id="IPR049622">
    <property type="entry name" value="Dihydroorotate_DH_I"/>
</dbReference>
<dbReference type="Gene3D" id="3.20.20.70">
    <property type="entry name" value="Aldolase class I"/>
    <property type="match status" value="1"/>
</dbReference>
<accession>A0A7J4J141</accession>
<comment type="pathway">
    <text evidence="2 9">Pyrimidine metabolism; UMP biosynthesis via de novo pathway.</text>
</comment>
<sequence length="321" mass="34004">MLETKFCGIGMENPTRLASGIMGVNSGQLIRVAKEGAGAVTMKSIGPRERFGHKNPTVIEWEHGLLNAVGLPTPGVMNLEDEFEELKELRKLGVPLIASIYGSKWNEFGEVAGYVASKKPDMIELDISCPNTEWHDVQFACDPGICAKIVADVKNIAGNIPVIAKLTPAATSPVSVAKACADAGADAICAANTMPAMLIDIDAKRPVLAFRKGGMSGPALKPINLKIVYEVYGKVEVPIIGEGGITNGRDALEYVMAGASLCGIGSAVWARGSGVFAKVCSEMEDWLSGNGYSKLEDVWGIAHEKQPFRRLGMVDMPSAGG</sequence>
<dbReference type="HAMAP" id="MF_00224">
    <property type="entry name" value="DHO_dh_type1"/>
    <property type="match status" value="1"/>
</dbReference>
<evidence type="ECO:0000259" key="10">
    <source>
        <dbReference type="Pfam" id="PF01180"/>
    </source>
</evidence>